<evidence type="ECO:0008006" key="3">
    <source>
        <dbReference type="Google" id="ProtNLM"/>
    </source>
</evidence>
<evidence type="ECO:0000313" key="1">
    <source>
        <dbReference type="EMBL" id="TQL68409.1"/>
    </source>
</evidence>
<gene>
    <name evidence="1" type="ORF">FB381_2298</name>
</gene>
<comment type="caution">
    <text evidence="1">The sequence shown here is derived from an EMBL/GenBank/DDBJ whole genome shotgun (WGS) entry which is preliminary data.</text>
</comment>
<dbReference type="Proteomes" id="UP000320209">
    <property type="component" value="Unassembled WGS sequence"/>
</dbReference>
<dbReference type="OrthoDB" id="5195569at2"/>
<dbReference type="EMBL" id="VFOV01000001">
    <property type="protein sequence ID" value="TQL68409.1"/>
    <property type="molecule type" value="Genomic_DNA"/>
</dbReference>
<protein>
    <recommendedName>
        <fullName evidence="3">Flagellar protein FlgN</fullName>
    </recommendedName>
</protein>
<dbReference type="AlphaFoldDB" id="A0A543A7C2"/>
<evidence type="ECO:0000313" key="2">
    <source>
        <dbReference type="Proteomes" id="UP000320209"/>
    </source>
</evidence>
<dbReference type="RefSeq" id="WP_141780409.1">
    <property type="nucleotide sequence ID" value="NZ_VFOV01000001.1"/>
</dbReference>
<proteinExistence type="predicted"/>
<accession>A0A543A7C2</accession>
<sequence>MPDVFIKMSELEKVKTSIDAIVEEFENASGNSEELESDIGDPFDMSTLRSKARDFEERWDIKRDELKDSLEKVGKHLKDIIDGFGEWDTEAGLAFEPKKP</sequence>
<keyword evidence="2" id="KW-1185">Reference proteome</keyword>
<name>A0A543A7C2_9ACTN</name>
<organism evidence="1 2">
    <name type="scientific">Nocardioides albertanoniae</name>
    <dbReference type="NCBI Taxonomy" id="1175486"/>
    <lineage>
        <taxon>Bacteria</taxon>
        <taxon>Bacillati</taxon>
        <taxon>Actinomycetota</taxon>
        <taxon>Actinomycetes</taxon>
        <taxon>Propionibacteriales</taxon>
        <taxon>Nocardioidaceae</taxon>
        <taxon>Nocardioides</taxon>
    </lineage>
</organism>
<reference evidence="1 2" key="1">
    <citation type="submission" date="2019-06" db="EMBL/GenBank/DDBJ databases">
        <title>Sequencing the genomes of 1000 actinobacteria strains.</title>
        <authorList>
            <person name="Klenk H.-P."/>
        </authorList>
    </citation>
    <scope>NUCLEOTIDE SEQUENCE [LARGE SCALE GENOMIC DNA]</scope>
    <source>
        <strain evidence="1 2">DSM 25218</strain>
    </source>
</reference>